<organism evidence="1">
    <name type="scientific">Bionectria ochroleuca</name>
    <name type="common">Gliocladium roseum</name>
    <dbReference type="NCBI Taxonomy" id="29856"/>
    <lineage>
        <taxon>Eukaryota</taxon>
        <taxon>Fungi</taxon>
        <taxon>Dikarya</taxon>
        <taxon>Ascomycota</taxon>
        <taxon>Pezizomycotina</taxon>
        <taxon>Sordariomycetes</taxon>
        <taxon>Hypocreomycetidae</taxon>
        <taxon>Hypocreales</taxon>
        <taxon>Bionectriaceae</taxon>
        <taxon>Clonostachys</taxon>
    </lineage>
</organism>
<gene>
    <name evidence="1" type="ORF">BN869_000001534_1</name>
</gene>
<sequence length="184" mass="21015">MVQHTPFEMVSKKGRRKVFLVLSTDECGAWEELVERSPLNSRGWAFQERLLAPRNIFFCKGMVLYECCEQRWSESTGLDVVPWNPVAEEYLFSEDIIMLPSTPSIEIMVRGVLRRMILQRGPRKLHVFPVGVVAVPEEQDMEALREREYSSTIGPSFVSAMLDLAVTETDISVLNASGRLFYVP</sequence>
<dbReference type="EMBL" id="CDPU01000002">
    <property type="protein sequence ID" value="CEO45479.1"/>
    <property type="molecule type" value="Genomic_DNA"/>
</dbReference>
<reference evidence="1" key="1">
    <citation type="submission" date="2015-01" db="EMBL/GenBank/DDBJ databases">
        <authorList>
            <person name="Durling Mikael"/>
        </authorList>
    </citation>
    <scope>NUCLEOTIDE SEQUENCE</scope>
</reference>
<name>A0A0B7JL31_BIOOC</name>
<protein>
    <recommendedName>
        <fullName evidence="2">Heterokaryon incompatibility domain-containing protein</fullName>
    </recommendedName>
</protein>
<dbReference type="PANTHER" id="PTHR33112">
    <property type="entry name" value="DOMAIN PROTEIN, PUTATIVE-RELATED"/>
    <property type="match status" value="1"/>
</dbReference>
<dbReference type="AlphaFoldDB" id="A0A0B7JL31"/>
<accession>A0A0B7JL31</accession>
<evidence type="ECO:0008006" key="2">
    <source>
        <dbReference type="Google" id="ProtNLM"/>
    </source>
</evidence>
<evidence type="ECO:0000313" key="1">
    <source>
        <dbReference type="EMBL" id="CEO45479.1"/>
    </source>
</evidence>
<dbReference type="PANTHER" id="PTHR33112:SF16">
    <property type="entry name" value="HETEROKARYON INCOMPATIBILITY DOMAIN-CONTAINING PROTEIN"/>
    <property type="match status" value="1"/>
</dbReference>
<proteinExistence type="predicted"/>